<gene>
    <name evidence="1" type="ORF">MRATA1EN3_LOCUS15513</name>
</gene>
<accession>A0ACB0EUA7</accession>
<evidence type="ECO:0000313" key="1">
    <source>
        <dbReference type="EMBL" id="CAI9704300.1"/>
    </source>
</evidence>
<name>A0ACB0EUA7_RANTA</name>
<dbReference type="Proteomes" id="UP001162501">
    <property type="component" value="Chromosome 27"/>
</dbReference>
<proteinExistence type="predicted"/>
<reference evidence="1" key="1">
    <citation type="submission" date="2023-05" db="EMBL/GenBank/DDBJ databases">
        <authorList>
            <consortium name="ELIXIR-Norway"/>
        </authorList>
    </citation>
    <scope>NUCLEOTIDE SEQUENCE</scope>
</reference>
<evidence type="ECO:0000313" key="2">
    <source>
        <dbReference type="Proteomes" id="UP001162501"/>
    </source>
</evidence>
<sequence>MRRFQEPVLSSWTRQTPAPAQLQKARKKLSPEPRKGPNRPDPRPPHLPGSCQSCLRRSGAEEAQGPTQKRLISLLSALPFPQCPALARDESQGNLPGAKHTVMSQPQESVTFEDVAVNFSYEEWQCLTHTQRHLYTDVMLENYGNMVSLGFSFSKPPLISRLEQGTEPYVQDRQDWEFLSCSYPAAKTWPENEKARSEQEVFENGEVCWVKFRSLLKVVSQDPEIGEVCVQDVELENQWEMPVREKRREKKESCEKVTFRKAKNQKGLRKHFSPNSEYILYGVLTEKKQHECTQCGKNFSWHSDLILHERIHSGEKPYACNECGKAFKTKNQLSMHQIIHTGEKPFNCTQCGKAFSSRSALCRHKKTHSGEKPHPCGDCGKAFKTRYCLRMHQIIHTGEKPYECSDCGKAFQFKHSLIIHNRSHTGEKPYACEECGKAFSGSSDLIKHTRVHTGERPYECNECGRAFSWSSDLSKHRRLHSQEKHCGCPQCGKAFSNEAELTKHRRIHTEEKPYKCKECGKAFHHNCKCRAHERGHTGEKPHRCGDCGKTFQDQHCLTIHQRIHTGEKPYKCSECGRAFSGKSNLTNHQRIHTGEKPYRCEVCGKVFHQSSVLRQHKRIHTGEKPFTCHECGTSFRQSSALIGHKRVHTGEKPYVCEECGKAFRRESCKGKVNKRDRVSSDVRAELQALLAGAVPPPPSTGSLTCSVSGLGRVPPSLDNLVPPGSPGSPMLVPGPVRTPALHSAGVPNPRAPTIRRPQPPKKLGLQARATEPGAGRRGAAGLEAETGGPAVMRGGTRLFPGYSCSQATPLFPAHYPLKIAGRVSRDAESKGKDVNTLLLSCCPGNLCINGRKFIGG</sequence>
<protein>
    <submittedName>
        <fullName evidence="1">Uncharacterized protein</fullName>
    </submittedName>
</protein>
<dbReference type="EMBL" id="OX596111">
    <property type="protein sequence ID" value="CAI9704300.1"/>
    <property type="molecule type" value="Genomic_DNA"/>
</dbReference>
<organism evidence="1 2">
    <name type="scientific">Rangifer tarandus platyrhynchus</name>
    <name type="common">Svalbard reindeer</name>
    <dbReference type="NCBI Taxonomy" id="3082113"/>
    <lineage>
        <taxon>Eukaryota</taxon>
        <taxon>Metazoa</taxon>
        <taxon>Chordata</taxon>
        <taxon>Craniata</taxon>
        <taxon>Vertebrata</taxon>
        <taxon>Euteleostomi</taxon>
        <taxon>Mammalia</taxon>
        <taxon>Eutheria</taxon>
        <taxon>Laurasiatheria</taxon>
        <taxon>Artiodactyla</taxon>
        <taxon>Ruminantia</taxon>
        <taxon>Pecora</taxon>
        <taxon>Cervidae</taxon>
        <taxon>Odocoileinae</taxon>
        <taxon>Rangifer</taxon>
    </lineage>
</organism>